<dbReference type="Proteomes" id="UP000267223">
    <property type="component" value="Unassembled WGS sequence"/>
</dbReference>
<dbReference type="InterPro" id="IPR000073">
    <property type="entry name" value="AB_hydrolase_1"/>
</dbReference>
<name>A0A3M9N3W4_9BACT</name>
<evidence type="ECO:0000256" key="1">
    <source>
        <dbReference type="SAM" id="Phobius"/>
    </source>
</evidence>
<dbReference type="EMBL" id="RJJR01000029">
    <property type="protein sequence ID" value="RNI32075.1"/>
    <property type="molecule type" value="Genomic_DNA"/>
</dbReference>
<comment type="caution">
    <text evidence="3">The sequence shown here is derived from an EMBL/GenBank/DDBJ whole genome shotgun (WGS) entry which is preliminary data.</text>
</comment>
<evidence type="ECO:0000259" key="2">
    <source>
        <dbReference type="Pfam" id="PF00561"/>
    </source>
</evidence>
<evidence type="ECO:0000313" key="3">
    <source>
        <dbReference type="EMBL" id="RNI32075.1"/>
    </source>
</evidence>
<dbReference type="Pfam" id="PF00561">
    <property type="entry name" value="Abhydrolase_1"/>
    <property type="match status" value="1"/>
</dbReference>
<proteinExistence type="predicted"/>
<feature type="domain" description="AB hydrolase-1" evidence="2">
    <location>
        <begin position="88"/>
        <end position="176"/>
    </location>
</feature>
<gene>
    <name evidence="3" type="ORF">EFY79_20775</name>
</gene>
<evidence type="ECO:0000313" key="4">
    <source>
        <dbReference type="Proteomes" id="UP000267223"/>
    </source>
</evidence>
<organism evidence="3 4">
    <name type="scientific">Hanamia caeni</name>
    <dbReference type="NCBI Taxonomy" id="2294116"/>
    <lineage>
        <taxon>Bacteria</taxon>
        <taxon>Pseudomonadati</taxon>
        <taxon>Bacteroidota</taxon>
        <taxon>Chitinophagia</taxon>
        <taxon>Chitinophagales</taxon>
        <taxon>Chitinophagaceae</taxon>
        <taxon>Hanamia</taxon>
    </lineage>
</organism>
<keyword evidence="4" id="KW-1185">Reference proteome</keyword>
<feature type="transmembrane region" description="Helical" evidence="1">
    <location>
        <begin position="16"/>
        <end position="37"/>
    </location>
</feature>
<dbReference type="AlphaFoldDB" id="A0A3M9N3W4"/>
<dbReference type="OrthoDB" id="9777090at2"/>
<reference evidence="3 4" key="1">
    <citation type="submission" date="2018-11" db="EMBL/GenBank/DDBJ databases">
        <title>Draft genome sequence of Ferruginibacter sp. BO-59.</title>
        <authorList>
            <person name="Im W.T."/>
        </authorList>
    </citation>
    <scope>NUCLEOTIDE SEQUENCE [LARGE SCALE GENOMIC DNA]</scope>
    <source>
        <strain evidence="3 4">BO-59</strain>
    </source>
</reference>
<keyword evidence="1" id="KW-0812">Transmembrane</keyword>
<keyword evidence="3" id="KW-0378">Hydrolase</keyword>
<protein>
    <submittedName>
        <fullName evidence="3">Alpha/beta fold hydrolase</fullName>
    </submittedName>
</protein>
<dbReference type="PANTHER" id="PTHR12277">
    <property type="entry name" value="ALPHA/BETA HYDROLASE DOMAIN-CONTAINING PROTEIN"/>
    <property type="match status" value="1"/>
</dbReference>
<keyword evidence="1" id="KW-0472">Membrane</keyword>
<dbReference type="RefSeq" id="WP_123122686.1">
    <property type="nucleotide sequence ID" value="NZ_RJJR01000029.1"/>
</dbReference>
<dbReference type="Gene3D" id="3.40.50.1820">
    <property type="entry name" value="alpha/beta hydrolase"/>
    <property type="match status" value="1"/>
</dbReference>
<sequence length="279" mass="31773">MKNTGPKQKASTARKIYRVGIIFTLIYCSVGIALYHLQEKFLFHPESLPKDFEFKFNIRFKEVNIAMNKTDTLNMVQFFPPDTLPKGVVIYFHGNTGNLIKYAKYVPNFTKHGYEVWIPDYPTFGKTTGKLTEENMYQQAKEVYKLAHSKVAADSIIVYGMSLGSGVASHIAADFDCRRLILETPYYSIPSLLSHYIPFYPAKRMAHFQFPVGENLKDVKAPVTIFHGTKDETIPYSNAIKLKKDLKPGDEFVTIEKGLHGNLNDFALFHQKLDSVLSL</sequence>
<dbReference type="InterPro" id="IPR029058">
    <property type="entry name" value="AB_hydrolase_fold"/>
</dbReference>
<dbReference type="PANTHER" id="PTHR12277:SF81">
    <property type="entry name" value="PROTEIN ABHD13"/>
    <property type="match status" value="1"/>
</dbReference>
<dbReference type="SUPFAM" id="SSF53474">
    <property type="entry name" value="alpha/beta-Hydrolases"/>
    <property type="match status" value="1"/>
</dbReference>
<keyword evidence="1" id="KW-1133">Transmembrane helix</keyword>
<accession>A0A3M9N3W4</accession>
<dbReference type="GO" id="GO:0016787">
    <property type="term" value="F:hydrolase activity"/>
    <property type="evidence" value="ECO:0007669"/>
    <property type="project" value="UniProtKB-KW"/>
</dbReference>